<dbReference type="PANTHER" id="PTHR24006:SF915">
    <property type="entry name" value="UBIQUITIN CARBOXYL-TERMINAL HYDROLASE-RELATED"/>
    <property type="match status" value="1"/>
</dbReference>
<dbReference type="CDD" id="cd02257">
    <property type="entry name" value="Peptidase_C19"/>
    <property type="match status" value="1"/>
</dbReference>
<dbReference type="SMART" id="SM00726">
    <property type="entry name" value="UIM"/>
    <property type="match status" value="2"/>
</dbReference>
<dbReference type="Proteomes" id="UP001487740">
    <property type="component" value="Unassembled WGS sequence"/>
</dbReference>
<evidence type="ECO:0000259" key="4">
    <source>
        <dbReference type="PROSITE" id="PS50235"/>
    </source>
</evidence>
<sequence>MKRLKHLERRLLLDEMEFTPKKQSIPSFNNGRHTPYSSGGQAHYKRLKRINQSGSPRGPYLVSSPQTYSQKRFMTRTERIVNLSTKTAHASECVVTPEKRIIKSSPSPQSTKRPFIAVNSVERVKVSFSSRPSDQDADTPQNTKRPYIAVKTDECPSHLSDRDVDVFDGKSKHNDENDPYNFSSSLDYDTCDKRAKRDDKNSIFSRTSAVKSYPSKKKQVDVSRSRLLADVSPDKVEKGYGPNYKSGAEKENVPAETTRELVSSPESATKRPLVAAKTDECTKVSFPSHPSDRDAVTFDGKKKVSDENDPYNFCSSLDSDTSDKRAKPDIDKENSIFSRTSAVKSYPSKKKQVDVSRSRLLADISPEKVEKAYGPNYKSEAEKENVPAETTTTTTGDLLAAPEPTTTLPHLIGFPNYGNTCYLNSVVQALFGLSPFVGDLQMVSSQLNLPTTSLSSGLNQVLATRKKGQVALVKQSLKTVKENLVRVDGSFSGFKMQDANEFLTRILDTIKDEIDRSHMTTPSPDRSLTSKDEDFDEALFPAIPRCQKLLNTVENNFESEVNIHSKDKSPAVNRKDVDQVQVAQKASLGQETSLAELVSTEPEAESEHMPLSLAQSITPSKQCGEDSLPRNPIKDNFEFQLFESYRCLGCNEVEGKKQEYFGLYVNLPEENNESIQDALSTCMGEDERELKCEKCGHNRSSVVTSVTRLPRILIVQLKRYEYKADQGESIKRSWRVPITRWLNLDDYVCDVTPPSLWSPQSGSITPRASKQTTLTVRNLSSELNVCEGRKEQEEPPACSPSITRPAENPIPVPSSDKEDEELQEVMRRSMDDFGGSREEDEIQQAIRLSLQDLGMSYTHENQNQTSEDQVEEDEAHTVHSEEEVSSHHHAFRLMSVISHFGCTTNTGHYVADVYNCEEKSWFHYDDEAVSKIPESVVLAEGRQKNGYIFFYVHKDIFQEIEKKAGLHR</sequence>
<dbReference type="GO" id="GO:0005634">
    <property type="term" value="C:nucleus"/>
    <property type="evidence" value="ECO:0007669"/>
    <property type="project" value="TreeGrafter"/>
</dbReference>
<protein>
    <recommendedName>
        <fullName evidence="2">Ubiquitin carboxyl-terminal hydrolase</fullName>
        <ecNumber evidence="2">3.4.19.12</ecNumber>
    </recommendedName>
</protein>
<keyword evidence="2" id="KW-0378">Hydrolase</keyword>
<comment type="catalytic activity">
    <reaction evidence="2">
        <text>Thiol-dependent hydrolysis of ester, thioester, amide, peptide and isopeptide bonds formed by the C-terminal Gly of ubiquitin (a 76-residue protein attached to proteins as an intracellular targeting signal).</text>
        <dbReference type="EC" id="3.4.19.12"/>
    </reaction>
</comment>
<dbReference type="InterPro" id="IPR050164">
    <property type="entry name" value="Peptidase_C19"/>
</dbReference>
<dbReference type="SUPFAM" id="SSF54001">
    <property type="entry name" value="Cysteine proteinases"/>
    <property type="match status" value="1"/>
</dbReference>
<dbReference type="AlphaFoldDB" id="A0AAW0V2V8"/>
<feature type="region of interest" description="Disordered" evidence="3">
    <location>
        <begin position="207"/>
        <end position="273"/>
    </location>
</feature>
<dbReference type="InterPro" id="IPR003903">
    <property type="entry name" value="UIM_dom"/>
</dbReference>
<dbReference type="Gene3D" id="3.90.70.10">
    <property type="entry name" value="Cysteine proteinases"/>
    <property type="match status" value="1"/>
</dbReference>
<feature type="domain" description="USP" evidence="4">
    <location>
        <begin position="412"/>
        <end position="954"/>
    </location>
</feature>
<dbReference type="PROSITE" id="PS00973">
    <property type="entry name" value="USP_2"/>
    <property type="match status" value="1"/>
</dbReference>
<evidence type="ECO:0000313" key="6">
    <source>
        <dbReference type="Proteomes" id="UP001487740"/>
    </source>
</evidence>
<feature type="compositionally biased region" description="Basic and acidic residues" evidence="3">
    <location>
        <begin position="321"/>
        <end position="333"/>
    </location>
</feature>
<dbReference type="PROSITE" id="PS00972">
    <property type="entry name" value="USP_1"/>
    <property type="match status" value="1"/>
</dbReference>
<organism evidence="5 6">
    <name type="scientific">Scylla paramamosain</name>
    <name type="common">Mud crab</name>
    <dbReference type="NCBI Taxonomy" id="85552"/>
    <lineage>
        <taxon>Eukaryota</taxon>
        <taxon>Metazoa</taxon>
        <taxon>Ecdysozoa</taxon>
        <taxon>Arthropoda</taxon>
        <taxon>Crustacea</taxon>
        <taxon>Multicrustacea</taxon>
        <taxon>Malacostraca</taxon>
        <taxon>Eumalacostraca</taxon>
        <taxon>Eucarida</taxon>
        <taxon>Decapoda</taxon>
        <taxon>Pleocyemata</taxon>
        <taxon>Brachyura</taxon>
        <taxon>Eubrachyura</taxon>
        <taxon>Portunoidea</taxon>
        <taxon>Portunidae</taxon>
        <taxon>Portuninae</taxon>
        <taxon>Scylla</taxon>
    </lineage>
</organism>
<evidence type="ECO:0000256" key="3">
    <source>
        <dbReference type="SAM" id="MobiDB-lite"/>
    </source>
</evidence>
<dbReference type="InterPro" id="IPR018200">
    <property type="entry name" value="USP_CS"/>
</dbReference>
<feature type="compositionally biased region" description="Basic and acidic residues" evidence="3">
    <location>
        <begin position="290"/>
        <end position="303"/>
    </location>
</feature>
<dbReference type="PROSITE" id="PS50330">
    <property type="entry name" value="UIM"/>
    <property type="match status" value="1"/>
</dbReference>
<dbReference type="PROSITE" id="PS50235">
    <property type="entry name" value="USP_3"/>
    <property type="match status" value="1"/>
</dbReference>
<evidence type="ECO:0000313" key="5">
    <source>
        <dbReference type="EMBL" id="KAK8406679.1"/>
    </source>
</evidence>
<feature type="compositionally biased region" description="Basic and acidic residues" evidence="3">
    <location>
        <begin position="151"/>
        <end position="176"/>
    </location>
</feature>
<feature type="region of interest" description="Disordered" evidence="3">
    <location>
        <begin position="785"/>
        <end position="823"/>
    </location>
</feature>
<keyword evidence="2" id="KW-0645">Protease</keyword>
<reference evidence="5 6" key="1">
    <citation type="submission" date="2023-03" db="EMBL/GenBank/DDBJ databases">
        <title>High-quality genome of Scylla paramamosain provides insights in environmental adaptation.</title>
        <authorList>
            <person name="Zhang L."/>
        </authorList>
    </citation>
    <scope>NUCLEOTIDE SEQUENCE [LARGE SCALE GENOMIC DNA]</scope>
    <source>
        <strain evidence="5">LZ_2023a</strain>
        <tissue evidence="5">Muscle</tissue>
    </source>
</reference>
<dbReference type="GO" id="GO:0016579">
    <property type="term" value="P:protein deubiquitination"/>
    <property type="evidence" value="ECO:0007669"/>
    <property type="project" value="InterPro"/>
</dbReference>
<evidence type="ECO:0000256" key="1">
    <source>
        <dbReference type="ARBA" id="ARBA00009085"/>
    </source>
</evidence>
<feature type="region of interest" description="Disordered" evidence="3">
    <location>
        <begin position="309"/>
        <end position="333"/>
    </location>
</feature>
<feature type="region of interest" description="Disordered" evidence="3">
    <location>
        <begin position="375"/>
        <end position="402"/>
    </location>
</feature>
<name>A0AAW0V2V8_SCYPA</name>
<comment type="similarity">
    <text evidence="1 2">Belongs to the peptidase C19 family.</text>
</comment>
<dbReference type="EMBL" id="JARAKH010000002">
    <property type="protein sequence ID" value="KAK8406679.1"/>
    <property type="molecule type" value="Genomic_DNA"/>
</dbReference>
<dbReference type="PANTHER" id="PTHR24006">
    <property type="entry name" value="UBIQUITIN CARBOXYL-TERMINAL HYDROLASE"/>
    <property type="match status" value="1"/>
</dbReference>
<dbReference type="GO" id="GO:0004843">
    <property type="term" value="F:cysteine-type deubiquitinase activity"/>
    <property type="evidence" value="ECO:0007669"/>
    <property type="project" value="UniProtKB-UniRule"/>
</dbReference>
<keyword evidence="2" id="KW-0833">Ubl conjugation pathway</keyword>
<dbReference type="GO" id="GO:0000082">
    <property type="term" value="P:G1/S transition of mitotic cell cycle"/>
    <property type="evidence" value="ECO:0007669"/>
    <property type="project" value="TreeGrafter"/>
</dbReference>
<gene>
    <name evidence="5" type="ORF">O3P69_007330</name>
</gene>
<feature type="region of interest" description="Disordered" evidence="3">
    <location>
        <begin position="860"/>
        <end position="884"/>
    </location>
</feature>
<dbReference type="EC" id="3.4.19.12" evidence="2"/>
<dbReference type="InterPro" id="IPR001394">
    <property type="entry name" value="Peptidase_C19_UCH"/>
</dbReference>
<keyword evidence="2" id="KW-0788">Thiol protease</keyword>
<evidence type="ECO:0000256" key="2">
    <source>
        <dbReference type="RuleBase" id="RU366025"/>
    </source>
</evidence>
<dbReference type="GO" id="GO:0005829">
    <property type="term" value="C:cytosol"/>
    <property type="evidence" value="ECO:0007669"/>
    <property type="project" value="TreeGrafter"/>
</dbReference>
<feature type="compositionally biased region" description="Basic and acidic residues" evidence="3">
    <location>
        <begin position="875"/>
        <end position="884"/>
    </location>
</feature>
<dbReference type="InterPro" id="IPR038765">
    <property type="entry name" value="Papain-like_cys_pep_sf"/>
</dbReference>
<comment type="caution">
    <text evidence="5">The sequence shown here is derived from an EMBL/GenBank/DDBJ whole genome shotgun (WGS) entry which is preliminary data.</text>
</comment>
<feature type="compositionally biased region" description="Basic and acidic residues" evidence="3">
    <location>
        <begin position="247"/>
        <end position="259"/>
    </location>
</feature>
<dbReference type="GO" id="GO:0006508">
    <property type="term" value="P:proteolysis"/>
    <property type="evidence" value="ECO:0007669"/>
    <property type="project" value="UniProtKB-KW"/>
</dbReference>
<accession>A0AAW0V2V8</accession>
<feature type="region of interest" description="Disordered" evidence="3">
    <location>
        <begin position="127"/>
        <end position="188"/>
    </location>
</feature>
<feature type="compositionally biased region" description="Polar residues" evidence="3">
    <location>
        <begin position="127"/>
        <end position="144"/>
    </location>
</feature>
<feature type="region of interest" description="Disordered" evidence="3">
    <location>
        <begin position="284"/>
        <end position="303"/>
    </location>
</feature>
<keyword evidence="6" id="KW-1185">Reference proteome</keyword>
<dbReference type="Pfam" id="PF00443">
    <property type="entry name" value="UCH"/>
    <property type="match status" value="1"/>
</dbReference>
<dbReference type="InterPro" id="IPR028889">
    <property type="entry name" value="USP"/>
</dbReference>
<proteinExistence type="inferred from homology"/>